<protein>
    <submittedName>
        <fullName evidence="2">General stress protein</fullName>
    </submittedName>
</protein>
<dbReference type="InterPro" id="IPR052917">
    <property type="entry name" value="Stress-Dev_Protein"/>
</dbReference>
<dbReference type="AlphaFoldDB" id="A0A498DFK7"/>
<evidence type="ECO:0000313" key="2">
    <source>
        <dbReference type="EMBL" id="RLL46721.1"/>
    </source>
</evidence>
<dbReference type="PANTHER" id="PTHR34818">
    <property type="entry name" value="PROTEIN BLI-3"/>
    <property type="match status" value="1"/>
</dbReference>
<gene>
    <name evidence="2" type="ORF">D8M04_05825</name>
</gene>
<dbReference type="OrthoDB" id="5431160at2"/>
<comment type="caution">
    <text evidence="2">The sequence shown here is derived from an EMBL/GenBank/DDBJ whole genome shotgun (WGS) entry which is preliminary data.</text>
</comment>
<evidence type="ECO:0000313" key="3">
    <source>
        <dbReference type="Proteomes" id="UP000270219"/>
    </source>
</evidence>
<name>A0A498DFK7_9BACI</name>
<dbReference type="InterPro" id="IPR012349">
    <property type="entry name" value="Split_barrel_FMN-bd"/>
</dbReference>
<reference evidence="2 3" key="1">
    <citation type="submission" date="2018-10" db="EMBL/GenBank/DDBJ databases">
        <title>Oceanobacillus sp. YLB-02 draft genome.</title>
        <authorList>
            <person name="Yu L."/>
        </authorList>
    </citation>
    <scope>NUCLEOTIDE SEQUENCE [LARGE SCALE GENOMIC DNA]</scope>
    <source>
        <strain evidence="2 3">YLB-02</strain>
    </source>
</reference>
<organism evidence="2 3">
    <name type="scientific">Oceanobacillus piezotolerans</name>
    <dbReference type="NCBI Taxonomy" id="2448030"/>
    <lineage>
        <taxon>Bacteria</taxon>
        <taxon>Bacillati</taxon>
        <taxon>Bacillota</taxon>
        <taxon>Bacilli</taxon>
        <taxon>Bacillales</taxon>
        <taxon>Bacillaceae</taxon>
        <taxon>Oceanobacillus</taxon>
    </lineage>
</organism>
<dbReference type="InterPro" id="IPR011576">
    <property type="entry name" value="Pyridox_Oxase_N"/>
</dbReference>
<proteinExistence type="predicted"/>
<accession>A0A498DFK7</accession>
<dbReference type="RefSeq" id="WP_121521972.1">
    <property type="nucleotide sequence ID" value="NZ_RCHR01000002.1"/>
</dbReference>
<sequence>MEQQEVRKHIEQIITESSTGIMATVKGNKPHSRYMTFFNEDLTLYTPTSRDTDKTEEISENPNTHILLGYDGEGFGDSYVEYEGKVTIKEDEELKKKIWDDNMKIWFDGPEDPDLIVLEIKPNQIRLMNKKGTPPETLEL</sequence>
<dbReference type="PANTHER" id="PTHR34818:SF1">
    <property type="entry name" value="PROTEIN BLI-3"/>
    <property type="match status" value="1"/>
</dbReference>
<dbReference type="EMBL" id="RCHR01000002">
    <property type="protein sequence ID" value="RLL46721.1"/>
    <property type="molecule type" value="Genomic_DNA"/>
</dbReference>
<dbReference type="Proteomes" id="UP000270219">
    <property type="component" value="Unassembled WGS sequence"/>
</dbReference>
<dbReference type="Gene3D" id="2.30.110.10">
    <property type="entry name" value="Electron Transport, Fmn-binding Protein, Chain A"/>
    <property type="match status" value="1"/>
</dbReference>
<evidence type="ECO:0000259" key="1">
    <source>
        <dbReference type="Pfam" id="PF01243"/>
    </source>
</evidence>
<dbReference type="SUPFAM" id="SSF50475">
    <property type="entry name" value="FMN-binding split barrel"/>
    <property type="match status" value="1"/>
</dbReference>
<dbReference type="Pfam" id="PF01243">
    <property type="entry name" value="PNPOx_N"/>
    <property type="match status" value="1"/>
</dbReference>
<keyword evidence="3" id="KW-1185">Reference proteome</keyword>
<feature type="domain" description="Pyridoxamine 5'-phosphate oxidase N-terminal" evidence="1">
    <location>
        <begin position="8"/>
        <end position="128"/>
    </location>
</feature>